<evidence type="ECO:0000256" key="1">
    <source>
        <dbReference type="PROSITE-ProRule" id="PRU00175"/>
    </source>
</evidence>
<keyword evidence="1" id="KW-0479">Metal-binding</keyword>
<evidence type="ECO:0000313" key="5">
    <source>
        <dbReference type="EMBL" id="CAF9926367.1"/>
    </source>
</evidence>
<feature type="domain" description="RING-type" evidence="4">
    <location>
        <begin position="39"/>
        <end position="91"/>
    </location>
</feature>
<dbReference type="InterPro" id="IPR013083">
    <property type="entry name" value="Znf_RING/FYVE/PHD"/>
</dbReference>
<keyword evidence="3" id="KW-0472">Membrane</keyword>
<gene>
    <name evidence="5" type="ORF">ALECFALPRED_003428</name>
</gene>
<name>A0A8H3FJP5_9LECA</name>
<proteinExistence type="predicted"/>
<keyword evidence="6" id="KW-1185">Reference proteome</keyword>
<keyword evidence="3" id="KW-1133">Transmembrane helix</keyword>
<evidence type="ECO:0000256" key="3">
    <source>
        <dbReference type="SAM" id="Phobius"/>
    </source>
</evidence>
<dbReference type="PROSITE" id="PS50089">
    <property type="entry name" value="ZF_RING_2"/>
    <property type="match status" value="1"/>
</dbReference>
<dbReference type="InterPro" id="IPR001841">
    <property type="entry name" value="Znf_RING"/>
</dbReference>
<dbReference type="Gene3D" id="3.30.40.10">
    <property type="entry name" value="Zinc/RING finger domain, C3HC4 (zinc finger)"/>
    <property type="match status" value="1"/>
</dbReference>
<dbReference type="AlphaFoldDB" id="A0A8H3FJP5"/>
<keyword evidence="1" id="KW-0862">Zinc</keyword>
<feature type="transmembrane region" description="Helical" evidence="3">
    <location>
        <begin position="370"/>
        <end position="389"/>
    </location>
</feature>
<keyword evidence="3" id="KW-0812">Transmembrane</keyword>
<protein>
    <recommendedName>
        <fullName evidence="4">RING-type domain-containing protein</fullName>
    </recommendedName>
</protein>
<feature type="transmembrane region" description="Helical" evidence="3">
    <location>
        <begin position="346"/>
        <end position="363"/>
    </location>
</feature>
<feature type="region of interest" description="Disordered" evidence="2">
    <location>
        <begin position="213"/>
        <end position="240"/>
    </location>
</feature>
<evidence type="ECO:0000259" key="4">
    <source>
        <dbReference type="PROSITE" id="PS50089"/>
    </source>
</evidence>
<comment type="caution">
    <text evidence="5">The sequence shown here is derived from an EMBL/GenBank/DDBJ whole genome shotgun (WGS) entry which is preliminary data.</text>
</comment>
<organism evidence="5 6">
    <name type="scientific">Alectoria fallacina</name>
    <dbReference type="NCBI Taxonomy" id="1903189"/>
    <lineage>
        <taxon>Eukaryota</taxon>
        <taxon>Fungi</taxon>
        <taxon>Dikarya</taxon>
        <taxon>Ascomycota</taxon>
        <taxon>Pezizomycotina</taxon>
        <taxon>Lecanoromycetes</taxon>
        <taxon>OSLEUM clade</taxon>
        <taxon>Lecanoromycetidae</taxon>
        <taxon>Lecanorales</taxon>
        <taxon>Lecanorineae</taxon>
        <taxon>Parmeliaceae</taxon>
        <taxon>Alectoria</taxon>
    </lineage>
</organism>
<evidence type="ECO:0000256" key="2">
    <source>
        <dbReference type="SAM" id="MobiDB-lite"/>
    </source>
</evidence>
<feature type="transmembrane region" description="Helical" evidence="3">
    <location>
        <begin position="318"/>
        <end position="340"/>
    </location>
</feature>
<sequence length="403" mass="45077">MPLSPTTITDLKTTTAHFDFLLSVPNIKIKHIPPAQRLCVICQEPFSSTPWYPGTTVNRPVKLACGHVFGIQCLAHLVFTSDFSNRCPLCRAPLMPASFARNPSAQSWRAAVPLLRLAMMFGKDLAVVFSKDKALEVLQNGLEREGLRLTGPAAAGKHMHRLMILYEEFLTQFCVHPQPTTTTTTTGDADRLAGAEERVRELLDMMSETQEARRRLDEARELRAQQEESAARSERERELNDVKRGLEEAEKQAKETREELLRCRKALERAENEGLEAKEEVAGAKKELEDATRRRRCEETLEGLEETEKKIDAVVSSAWVFLDVGMAVAVVLVHFEAYLFETSSTTSMFVAGLWLVRCIVAVFRSRSSRLSWITTIGLIVFGVFLGIAASSRKETIYAMGGSV</sequence>
<dbReference type="Proteomes" id="UP000664203">
    <property type="component" value="Unassembled WGS sequence"/>
</dbReference>
<dbReference type="OrthoDB" id="5420965at2759"/>
<dbReference type="SMART" id="SM00184">
    <property type="entry name" value="RING"/>
    <property type="match status" value="1"/>
</dbReference>
<dbReference type="SUPFAM" id="SSF57850">
    <property type="entry name" value="RING/U-box"/>
    <property type="match status" value="1"/>
</dbReference>
<dbReference type="GO" id="GO:0008270">
    <property type="term" value="F:zinc ion binding"/>
    <property type="evidence" value="ECO:0007669"/>
    <property type="project" value="UniProtKB-KW"/>
</dbReference>
<keyword evidence="1" id="KW-0863">Zinc-finger</keyword>
<dbReference type="Pfam" id="PF13639">
    <property type="entry name" value="zf-RING_2"/>
    <property type="match status" value="1"/>
</dbReference>
<dbReference type="EMBL" id="CAJPDR010000213">
    <property type="protein sequence ID" value="CAF9926367.1"/>
    <property type="molecule type" value="Genomic_DNA"/>
</dbReference>
<evidence type="ECO:0000313" key="6">
    <source>
        <dbReference type="Proteomes" id="UP000664203"/>
    </source>
</evidence>
<reference evidence="5" key="1">
    <citation type="submission" date="2021-03" db="EMBL/GenBank/DDBJ databases">
        <authorList>
            <person name="Tagirdzhanova G."/>
        </authorList>
    </citation>
    <scope>NUCLEOTIDE SEQUENCE</scope>
</reference>
<accession>A0A8H3FJP5</accession>